<dbReference type="Proteomes" id="UP000480266">
    <property type="component" value="Unassembled WGS sequence"/>
</dbReference>
<feature type="transmembrane region" description="Helical" evidence="1">
    <location>
        <begin position="25"/>
        <end position="44"/>
    </location>
</feature>
<feature type="transmembrane region" description="Helical" evidence="1">
    <location>
        <begin position="92"/>
        <end position="115"/>
    </location>
</feature>
<evidence type="ECO:0000313" key="3">
    <source>
        <dbReference type="Proteomes" id="UP000480266"/>
    </source>
</evidence>
<feature type="transmembrane region" description="Helical" evidence="1">
    <location>
        <begin position="64"/>
        <end position="85"/>
    </location>
</feature>
<feature type="transmembrane region" description="Helical" evidence="1">
    <location>
        <begin position="127"/>
        <end position="146"/>
    </location>
</feature>
<dbReference type="AlphaFoldDB" id="A0A7C9VKN4"/>
<proteinExistence type="predicted"/>
<protein>
    <submittedName>
        <fullName evidence="2">Uncharacterized protein</fullName>
    </submittedName>
</protein>
<keyword evidence="1" id="KW-1133">Transmembrane helix</keyword>
<keyword evidence="1" id="KW-0812">Transmembrane</keyword>
<gene>
    <name evidence="2" type="ORF">G4V63_11125</name>
</gene>
<evidence type="ECO:0000313" key="2">
    <source>
        <dbReference type="EMBL" id="NGX95752.1"/>
    </source>
</evidence>
<keyword evidence="1" id="KW-0472">Membrane</keyword>
<sequence>MPPATPVIADSAAPEPASMPAPQMLGLRAVLITLALIEAGLGLSDAPVLFGDMAYIGSGIGAGLVKAHLAAHPILAIAAIVFAAMGRVRHAIVALGTIIIMAWLSDMPSVVAHGLEFRSAFGAIETTAKVIAFPLIAACAIAYAAHNEHLGRATFLVAVPTLFNVVLLVGFAIGVMIYGF</sequence>
<reference evidence="2" key="1">
    <citation type="submission" date="2020-02" db="EMBL/GenBank/DDBJ databases">
        <title>Draft genome sequence of Candidatus Afipia apatlaquensis IBT-C3, a potential strain for decolorization of textile dyes.</title>
        <authorList>
            <person name="Sanchez-Reyes A."/>
            <person name="Breton-Deval L."/>
            <person name="Mangelson H."/>
            <person name="Sanchez-Flores A."/>
        </authorList>
    </citation>
    <scope>NUCLEOTIDE SEQUENCE [LARGE SCALE GENOMIC DNA]</scope>
    <source>
        <strain evidence="2">IBT-C3</strain>
    </source>
</reference>
<comment type="caution">
    <text evidence="2">The sequence shown here is derived from an EMBL/GenBank/DDBJ whole genome shotgun (WGS) entry which is preliminary data.</text>
</comment>
<accession>A0A7C9VKN4</accession>
<evidence type="ECO:0000256" key="1">
    <source>
        <dbReference type="SAM" id="Phobius"/>
    </source>
</evidence>
<dbReference type="EMBL" id="JAAMRR010000576">
    <property type="protein sequence ID" value="NGX95752.1"/>
    <property type="molecule type" value="Genomic_DNA"/>
</dbReference>
<feature type="transmembrane region" description="Helical" evidence="1">
    <location>
        <begin position="153"/>
        <end position="178"/>
    </location>
</feature>
<keyword evidence="3" id="KW-1185">Reference proteome</keyword>
<organism evidence="2 3">
    <name type="scientific">Candidatus Afipia apatlaquensis</name>
    <dbReference type="NCBI Taxonomy" id="2712852"/>
    <lineage>
        <taxon>Bacteria</taxon>
        <taxon>Pseudomonadati</taxon>
        <taxon>Pseudomonadota</taxon>
        <taxon>Alphaproteobacteria</taxon>
        <taxon>Hyphomicrobiales</taxon>
        <taxon>Nitrobacteraceae</taxon>
        <taxon>Afipia</taxon>
    </lineage>
</organism>
<name>A0A7C9VKN4_9BRAD</name>